<feature type="domain" description="LysM" evidence="3">
    <location>
        <begin position="194"/>
        <end position="243"/>
    </location>
</feature>
<dbReference type="InterPro" id="IPR023780">
    <property type="entry name" value="Chromo_domain"/>
</dbReference>
<reference evidence="4 5" key="1">
    <citation type="journal article" date="2024" name="Science">
        <title>Giant polyketide synthase enzymes in the biosynthesis of giant marine polyether toxins.</title>
        <authorList>
            <person name="Fallon T.R."/>
            <person name="Shende V.V."/>
            <person name="Wierzbicki I.H."/>
            <person name="Pendleton A.L."/>
            <person name="Watervoot N.F."/>
            <person name="Auber R.P."/>
            <person name="Gonzalez D.J."/>
            <person name="Wisecaver J.H."/>
            <person name="Moore B.S."/>
        </authorList>
    </citation>
    <scope>NUCLEOTIDE SEQUENCE [LARGE SCALE GENOMIC DNA]</scope>
    <source>
        <strain evidence="4 5">12B1</strain>
    </source>
</reference>
<name>A0AB34KAV1_PRYPA</name>
<dbReference type="InterPro" id="IPR016197">
    <property type="entry name" value="Chromo-like_dom_sf"/>
</dbReference>
<dbReference type="EMBL" id="JBGBPQ010000001">
    <property type="protein sequence ID" value="KAL1530527.1"/>
    <property type="molecule type" value="Genomic_DNA"/>
</dbReference>
<dbReference type="Gene3D" id="2.40.50.40">
    <property type="match status" value="1"/>
</dbReference>
<protein>
    <recommendedName>
        <fullName evidence="6">Chromo domain-containing protein</fullName>
    </recommendedName>
</protein>
<dbReference type="PROSITE" id="PS50013">
    <property type="entry name" value="CHROMO_2"/>
    <property type="match status" value="1"/>
</dbReference>
<dbReference type="SMART" id="SM00298">
    <property type="entry name" value="CHROMO"/>
    <property type="match status" value="1"/>
</dbReference>
<evidence type="ECO:0008006" key="6">
    <source>
        <dbReference type="Google" id="ProtNLM"/>
    </source>
</evidence>
<feature type="domain" description="Chromo" evidence="2">
    <location>
        <begin position="512"/>
        <end position="544"/>
    </location>
</feature>
<gene>
    <name evidence="4" type="ORF">AB1Y20_001428</name>
</gene>
<evidence type="ECO:0000313" key="4">
    <source>
        <dbReference type="EMBL" id="KAL1530527.1"/>
    </source>
</evidence>
<evidence type="ECO:0000259" key="2">
    <source>
        <dbReference type="PROSITE" id="PS50013"/>
    </source>
</evidence>
<dbReference type="Proteomes" id="UP001515480">
    <property type="component" value="Unassembled WGS sequence"/>
</dbReference>
<feature type="compositionally biased region" description="Polar residues" evidence="1">
    <location>
        <begin position="20"/>
        <end position="32"/>
    </location>
</feature>
<dbReference type="InterPro" id="IPR016181">
    <property type="entry name" value="Acyl_CoA_acyltransferase"/>
</dbReference>
<proteinExistence type="predicted"/>
<dbReference type="SUPFAM" id="SSF54160">
    <property type="entry name" value="Chromo domain-like"/>
    <property type="match status" value="1"/>
</dbReference>
<organism evidence="4 5">
    <name type="scientific">Prymnesium parvum</name>
    <name type="common">Toxic golden alga</name>
    <dbReference type="NCBI Taxonomy" id="97485"/>
    <lineage>
        <taxon>Eukaryota</taxon>
        <taxon>Haptista</taxon>
        <taxon>Haptophyta</taxon>
        <taxon>Prymnesiophyceae</taxon>
        <taxon>Prymnesiales</taxon>
        <taxon>Prymnesiaceae</taxon>
        <taxon>Prymnesium</taxon>
    </lineage>
</organism>
<comment type="caution">
    <text evidence="4">The sequence shown here is derived from an EMBL/GenBank/DDBJ whole genome shotgun (WGS) entry which is preliminary data.</text>
</comment>
<accession>A0AB34KAV1</accession>
<dbReference type="AlphaFoldDB" id="A0AB34KAV1"/>
<evidence type="ECO:0000256" key="1">
    <source>
        <dbReference type="SAM" id="MobiDB-lite"/>
    </source>
</evidence>
<dbReference type="Pfam" id="PF00385">
    <property type="entry name" value="Chromo"/>
    <property type="match status" value="1"/>
</dbReference>
<evidence type="ECO:0000313" key="5">
    <source>
        <dbReference type="Proteomes" id="UP001515480"/>
    </source>
</evidence>
<dbReference type="InterPro" id="IPR000953">
    <property type="entry name" value="Chromo/chromo_shadow_dom"/>
</dbReference>
<dbReference type="PROSITE" id="PS51782">
    <property type="entry name" value="LYSM"/>
    <property type="match status" value="1"/>
</dbReference>
<dbReference type="InterPro" id="IPR018392">
    <property type="entry name" value="LysM"/>
</dbReference>
<dbReference type="Gene3D" id="3.40.630.30">
    <property type="match status" value="1"/>
</dbReference>
<dbReference type="CDD" id="cd00024">
    <property type="entry name" value="CD_CSD"/>
    <property type="match status" value="1"/>
</dbReference>
<dbReference type="Pfam" id="PF01476">
    <property type="entry name" value="LysM"/>
    <property type="match status" value="1"/>
</dbReference>
<feature type="region of interest" description="Disordered" evidence="1">
    <location>
        <begin position="20"/>
        <end position="43"/>
    </location>
</feature>
<dbReference type="SUPFAM" id="SSF55729">
    <property type="entry name" value="Acyl-CoA N-acyltransferases (Nat)"/>
    <property type="match status" value="1"/>
</dbReference>
<keyword evidence="5" id="KW-1185">Reference proteome</keyword>
<sequence length="858" mass="93735">MMSPHADQLVMDVATTTNGLLQPNFTRNTQRQKGAGGSNTGENACHPPRCVFKNYEFTTDAPPETRYDFSRVPSTSQGLSDSSLLRPSSRRQWFACIQELKSIAQESLDRRANRLQVNTPSGLPLAYIADRMDIDDPLWGYQVRCSKTGWLQGFITLTVFTTWTHFFEWNSTHPSSGMAAARVANSLVGRPDPAVYTSEGGETVQQVAARVGQQASDIVRWNHARYSNITVNSRVQPGTALYVLDPVTVDTMAVDRTGETPKKLAARLGLSTADLLELNALKHPSLNPTSKLKLGSELVFRDRAAEPEVFIPNNVEKRALDDDGSLARKLEQQMRHGDPTTTGVVWPRVAEVALLAGLGCGKTLVRLALDELHASKEFDFAVLQATMASVSFYEELGFVRVGAVAIYLQEGTNVDDNPVQGYRHWACADESRPDEFGDTSYMMAIDLATYKDSGLAGKLHRRLVQQWPAVQSCDRRKRGAGNEAVVGGSALQVGDMSLNIADGDDARLQLRYEVEEVLDSRGARHDMEYLVRWKHLSVEDATWEGARSELLSTEAARAAIALFKKPASSRRGTPTVGMPLELTPLGKRERSADVAARLAGASGTSRLTHMVVRSVEAHERTAISPRIFNGGLGEPPALHAGVKAEGSGVLEREHRYWLVVRCSATTGKCTVLPLLSAGRFGGCGRRAGRIRWKPAPPKQGYEREVPRSSLQLVQSEPVTGAREADGEVWCVDDLDVEQAAREQAAAVRNKRRRIFEDVSSVDADVLGVFEQRVKPRKLPVAKRAPLPSDGRGCLPADHVRKRRRLAPASSTCLACTKGKHCAHTCGVRGKVSITGVSPEQSADVMFETTDATALAGPS</sequence>
<evidence type="ECO:0000259" key="3">
    <source>
        <dbReference type="PROSITE" id="PS51782"/>
    </source>
</evidence>